<accession>A0A397V3P9</accession>
<gene>
    <name evidence="2" type="ORF">C2G38_2143051</name>
</gene>
<sequence length="346" mass="39189">MKVPQVYSTLNIYLILFVALLAIILPPSKSEPTEQCQNVSKAFDNEKLVEYDDAKKCIESFPFDAKLAADAKEEPPKGFTYQPVDLIKELESLRKETFKSDHDFVTALRKILSKLKDGNTQNFNNCYQNFIYDQNLTLYSVITTNNENKKKQVFDDKLDPSNNDCEVTEIDGKPALQTIIDFANDNIAYSKDLGVRFNMALAPSIGTFSQLFTLREDLPETSNVTYNLKCPEKSYTLTRKWSVAFTNTAFENFCFDIRNNSAKIKSGDKPTESTSSYRFKASALGNKNNIKLNIEHAEPVADNFYLINDGKVGVAVIPDEYDDYMPILAYGLGKLNQLNTEKVKIK</sequence>
<keyword evidence="1" id="KW-0732">Signal</keyword>
<feature type="signal peptide" evidence="1">
    <location>
        <begin position="1"/>
        <end position="30"/>
    </location>
</feature>
<name>A0A397V3P9_9GLOM</name>
<comment type="caution">
    <text evidence="2">The sequence shown here is derived from an EMBL/GenBank/DDBJ whole genome shotgun (WGS) entry which is preliminary data.</text>
</comment>
<evidence type="ECO:0000313" key="3">
    <source>
        <dbReference type="Proteomes" id="UP000266673"/>
    </source>
</evidence>
<evidence type="ECO:0000256" key="1">
    <source>
        <dbReference type="SAM" id="SignalP"/>
    </source>
</evidence>
<dbReference type="Proteomes" id="UP000266673">
    <property type="component" value="Unassembled WGS sequence"/>
</dbReference>
<dbReference type="EMBL" id="QKWP01000668">
    <property type="protein sequence ID" value="RIB16541.1"/>
    <property type="molecule type" value="Genomic_DNA"/>
</dbReference>
<dbReference type="PANTHER" id="PTHR37049:SF4">
    <property type="entry name" value="RHODANESE DOMAIN-CONTAINING PROTEIN"/>
    <property type="match status" value="1"/>
</dbReference>
<dbReference type="InterPro" id="IPR052766">
    <property type="entry name" value="S41A_metabolite_peptidase"/>
</dbReference>
<dbReference type="AlphaFoldDB" id="A0A397V3P9"/>
<proteinExistence type="predicted"/>
<dbReference type="PANTHER" id="PTHR37049">
    <property type="entry name" value="PEPTIDASE S41 FAMILY PROTEIN"/>
    <property type="match status" value="1"/>
</dbReference>
<organism evidence="2 3">
    <name type="scientific">Gigaspora rosea</name>
    <dbReference type="NCBI Taxonomy" id="44941"/>
    <lineage>
        <taxon>Eukaryota</taxon>
        <taxon>Fungi</taxon>
        <taxon>Fungi incertae sedis</taxon>
        <taxon>Mucoromycota</taxon>
        <taxon>Glomeromycotina</taxon>
        <taxon>Glomeromycetes</taxon>
        <taxon>Diversisporales</taxon>
        <taxon>Gigasporaceae</taxon>
        <taxon>Gigaspora</taxon>
    </lineage>
</organism>
<dbReference type="OrthoDB" id="27214at2759"/>
<feature type="chain" id="PRO_5017412659" evidence="1">
    <location>
        <begin position="31"/>
        <end position="346"/>
    </location>
</feature>
<reference evidence="2 3" key="1">
    <citation type="submission" date="2018-06" db="EMBL/GenBank/DDBJ databases">
        <title>Comparative genomics reveals the genomic features of Rhizophagus irregularis, R. cerebriforme, R. diaphanum and Gigaspora rosea, and their symbiotic lifestyle signature.</title>
        <authorList>
            <person name="Morin E."/>
            <person name="San Clemente H."/>
            <person name="Chen E.C.H."/>
            <person name="De La Providencia I."/>
            <person name="Hainaut M."/>
            <person name="Kuo A."/>
            <person name="Kohler A."/>
            <person name="Murat C."/>
            <person name="Tang N."/>
            <person name="Roy S."/>
            <person name="Loubradou J."/>
            <person name="Henrissat B."/>
            <person name="Grigoriev I.V."/>
            <person name="Corradi N."/>
            <person name="Roux C."/>
            <person name="Martin F.M."/>
        </authorList>
    </citation>
    <scope>NUCLEOTIDE SEQUENCE [LARGE SCALE GENOMIC DNA]</scope>
    <source>
        <strain evidence="2 3">DAOM 194757</strain>
    </source>
</reference>
<keyword evidence="3" id="KW-1185">Reference proteome</keyword>
<protein>
    <submittedName>
        <fullName evidence="2">Uncharacterized protein</fullName>
    </submittedName>
</protein>
<evidence type="ECO:0000313" key="2">
    <source>
        <dbReference type="EMBL" id="RIB16541.1"/>
    </source>
</evidence>